<evidence type="ECO:0000313" key="2">
    <source>
        <dbReference type="Proteomes" id="UP001642484"/>
    </source>
</evidence>
<organism evidence="1 2">
    <name type="scientific">Durusdinium trenchii</name>
    <dbReference type="NCBI Taxonomy" id="1381693"/>
    <lineage>
        <taxon>Eukaryota</taxon>
        <taxon>Sar</taxon>
        <taxon>Alveolata</taxon>
        <taxon>Dinophyceae</taxon>
        <taxon>Suessiales</taxon>
        <taxon>Symbiodiniaceae</taxon>
        <taxon>Durusdinium</taxon>
    </lineage>
</organism>
<dbReference type="Proteomes" id="UP001642484">
    <property type="component" value="Unassembled WGS sequence"/>
</dbReference>
<evidence type="ECO:0000313" key="1">
    <source>
        <dbReference type="EMBL" id="CAK8996020.1"/>
    </source>
</evidence>
<proteinExistence type="predicted"/>
<dbReference type="EMBL" id="CAXAMN010001747">
    <property type="protein sequence ID" value="CAK8996020.1"/>
    <property type="molecule type" value="Genomic_DNA"/>
</dbReference>
<protein>
    <submittedName>
        <fullName evidence="1">Uncharacterized protein</fullName>
    </submittedName>
</protein>
<keyword evidence="2" id="KW-1185">Reference proteome</keyword>
<sequence>MNAVASQLAKMTEALPKEISSTAWAFAKVSYDGAIYHTIGKIAESKISQCDAQSLSNLVWVFATVLICPQPLILSISQAAFQCLHTFGAQELANTVWAFTRLLFIERSLCDAISQMCISKIESFVSQRT</sequence>
<comment type="caution">
    <text evidence="1">The sequence shown here is derived from an EMBL/GenBank/DDBJ whole genome shotgun (WGS) entry which is preliminary data.</text>
</comment>
<name>A0ABP0I3Y7_9DINO</name>
<gene>
    <name evidence="1" type="ORF">CCMP2556_LOCUS4286</name>
</gene>
<accession>A0ABP0I3Y7</accession>
<reference evidence="1 2" key="1">
    <citation type="submission" date="2024-02" db="EMBL/GenBank/DDBJ databases">
        <authorList>
            <person name="Chen Y."/>
            <person name="Shah S."/>
            <person name="Dougan E. K."/>
            <person name="Thang M."/>
            <person name="Chan C."/>
        </authorList>
    </citation>
    <scope>NUCLEOTIDE SEQUENCE [LARGE SCALE GENOMIC DNA]</scope>
</reference>